<dbReference type="InterPro" id="IPR020019">
    <property type="entry name" value="AcTrfase_PglD-like"/>
</dbReference>
<gene>
    <name evidence="2" type="ORF">FRUB_07684</name>
</gene>
<dbReference type="Pfam" id="PF00132">
    <property type="entry name" value="Hexapep"/>
    <property type="match status" value="2"/>
</dbReference>
<dbReference type="Proteomes" id="UP000214646">
    <property type="component" value="Unassembled WGS sequence"/>
</dbReference>
<reference evidence="3" key="1">
    <citation type="submission" date="2017-06" db="EMBL/GenBank/DDBJ databases">
        <title>Genome analysis of Fimbriiglobus ruber SP5, the first member of the order Planctomycetales with confirmed chitinolytic capability.</title>
        <authorList>
            <person name="Ravin N.V."/>
            <person name="Rakitin A.L."/>
            <person name="Ivanova A.A."/>
            <person name="Beletsky A.V."/>
            <person name="Kulichevskaya I.S."/>
            <person name="Mardanov A.V."/>
            <person name="Dedysh S.N."/>
        </authorList>
    </citation>
    <scope>NUCLEOTIDE SEQUENCE [LARGE SCALE GENOMIC DNA]</scope>
    <source>
        <strain evidence="3">SP5</strain>
    </source>
</reference>
<organism evidence="2 3">
    <name type="scientific">Fimbriiglobus ruber</name>
    <dbReference type="NCBI Taxonomy" id="1908690"/>
    <lineage>
        <taxon>Bacteria</taxon>
        <taxon>Pseudomonadati</taxon>
        <taxon>Planctomycetota</taxon>
        <taxon>Planctomycetia</taxon>
        <taxon>Gemmatales</taxon>
        <taxon>Gemmataceae</taxon>
        <taxon>Fimbriiglobus</taxon>
    </lineage>
</organism>
<comment type="similarity">
    <text evidence="1">Belongs to the transferase hexapeptide repeat family.</text>
</comment>
<evidence type="ECO:0000256" key="1">
    <source>
        <dbReference type="ARBA" id="ARBA00007274"/>
    </source>
</evidence>
<dbReference type="CDD" id="cd03360">
    <property type="entry name" value="LbH_AT_putative"/>
    <property type="match status" value="1"/>
</dbReference>
<keyword evidence="3" id="KW-1185">Reference proteome</keyword>
<comment type="caution">
    <text evidence="2">The sequence shown here is derived from an EMBL/GenBank/DDBJ whole genome shotgun (WGS) entry which is preliminary data.</text>
</comment>
<dbReference type="PANTHER" id="PTHR43300:SF4">
    <property type="entry name" value="ACYL-[ACYL-CARRIER-PROTEIN]--UDP-N-ACETYLGLUCOSAMINE O-ACYLTRANSFERASE"/>
    <property type="match status" value="1"/>
</dbReference>
<dbReference type="GO" id="GO:0016740">
    <property type="term" value="F:transferase activity"/>
    <property type="evidence" value="ECO:0007669"/>
    <property type="project" value="UniProtKB-KW"/>
</dbReference>
<dbReference type="EMBL" id="NIDE01000014">
    <property type="protein sequence ID" value="OWK38564.1"/>
    <property type="molecule type" value="Genomic_DNA"/>
</dbReference>
<dbReference type="InterPro" id="IPR001451">
    <property type="entry name" value="Hexapep"/>
</dbReference>
<evidence type="ECO:0000313" key="3">
    <source>
        <dbReference type="Proteomes" id="UP000214646"/>
    </source>
</evidence>
<dbReference type="SUPFAM" id="SSF51161">
    <property type="entry name" value="Trimeric LpxA-like enzymes"/>
    <property type="match status" value="1"/>
</dbReference>
<dbReference type="Gene3D" id="2.160.10.10">
    <property type="entry name" value="Hexapeptide repeat proteins"/>
    <property type="match status" value="1"/>
</dbReference>
<evidence type="ECO:0000313" key="2">
    <source>
        <dbReference type="EMBL" id="OWK38564.1"/>
    </source>
</evidence>
<dbReference type="NCBIfam" id="TIGR03570">
    <property type="entry name" value="NeuD_NnaD"/>
    <property type="match status" value="1"/>
</dbReference>
<dbReference type="PANTHER" id="PTHR43300">
    <property type="entry name" value="ACETYLTRANSFERASE"/>
    <property type="match status" value="1"/>
</dbReference>
<proteinExistence type="inferred from homology"/>
<name>A0A225DFZ7_9BACT</name>
<protein>
    <submittedName>
        <fullName evidence="2">Putative transferase</fullName>
    </submittedName>
</protein>
<dbReference type="RefSeq" id="WP_193619481.1">
    <property type="nucleotide sequence ID" value="NZ_NIDE01000014.1"/>
</dbReference>
<sequence length="227" mass="24762">MNDLPSPLVIVGDGEFAEIAYEYFTHDSPHEVVGFAVEKQFLKKGRLFDLPVVAFEDAELHFPPAAHSAFVAVTYTQLNRVRARLYAGVKSKGYTATRYVSSRAFVWPNAVVGENCFLFENTAVQHHATVGNNVVLWTGATVCHRSIVRDHCFLSTHVAISGYCDIGERSFLGANCTIGDNVAVARDCIIGAGAVVVRNTQEGKVYKGPRATEPGPVGSLELFKVKE</sequence>
<dbReference type="AlphaFoldDB" id="A0A225DFZ7"/>
<dbReference type="InterPro" id="IPR050179">
    <property type="entry name" value="Trans_hexapeptide_repeat"/>
</dbReference>
<dbReference type="InterPro" id="IPR011004">
    <property type="entry name" value="Trimer_LpxA-like_sf"/>
</dbReference>
<accession>A0A225DFZ7</accession>
<keyword evidence="2" id="KW-0808">Transferase</keyword>